<dbReference type="GO" id="GO:0022857">
    <property type="term" value="F:transmembrane transporter activity"/>
    <property type="evidence" value="ECO:0007669"/>
    <property type="project" value="InterPro"/>
</dbReference>
<feature type="transmembrane region" description="Helical" evidence="7">
    <location>
        <begin position="21"/>
        <end position="39"/>
    </location>
</feature>
<comment type="caution">
    <text evidence="8">The sequence shown here is derived from an EMBL/GenBank/DDBJ whole genome shotgun (WGS) entry which is preliminary data.</text>
</comment>
<sequence>MAKSGNSKQKKMDARVDMTPMVDMIMLLVTFFMLCTTLLKPQTMEIAMPSDKDDLKDEQKNQAKASEAITILIDKENTIYYFEGKPEEATLNKTSYGKDGIRAVLLHKNQNAKKQVDALKQEFALKEKNDDTQAEFKKRLSEIKNAKGTPTVVIKASDEATYLNLIDVLDEMQICNIGKYVIDKFADYDRAMIDGTANAGGAQN</sequence>
<evidence type="ECO:0000256" key="1">
    <source>
        <dbReference type="ARBA" id="ARBA00004162"/>
    </source>
</evidence>
<dbReference type="PANTHER" id="PTHR30558:SF3">
    <property type="entry name" value="BIOPOLYMER TRANSPORT PROTEIN EXBD-RELATED"/>
    <property type="match status" value="1"/>
</dbReference>
<keyword evidence="5 7" id="KW-0472">Membrane</keyword>
<gene>
    <name evidence="8" type="ORF">EVA_01488</name>
</gene>
<dbReference type="GO" id="GO:0005886">
    <property type="term" value="C:plasma membrane"/>
    <property type="evidence" value="ECO:0007669"/>
    <property type="project" value="UniProtKB-SubCell"/>
</dbReference>
<evidence type="ECO:0000313" key="8">
    <source>
        <dbReference type="EMBL" id="EJX10337.1"/>
    </source>
</evidence>
<organism evidence="8">
    <name type="scientific">gut metagenome</name>
    <dbReference type="NCBI Taxonomy" id="749906"/>
    <lineage>
        <taxon>unclassified sequences</taxon>
        <taxon>metagenomes</taxon>
        <taxon>organismal metagenomes</taxon>
    </lineage>
</organism>
<protein>
    <submittedName>
        <fullName evidence="8">Biopolymer transport protein ExbD/TolR</fullName>
    </submittedName>
</protein>
<evidence type="ECO:0000256" key="3">
    <source>
        <dbReference type="ARBA" id="ARBA00022692"/>
    </source>
</evidence>
<comment type="subcellular location">
    <subcellularLocation>
        <location evidence="1">Cell membrane</location>
        <topology evidence="1">Single-pass membrane protein</topology>
    </subcellularLocation>
</comment>
<accession>J9GPY0</accession>
<keyword evidence="4 7" id="KW-1133">Transmembrane helix</keyword>
<evidence type="ECO:0000256" key="2">
    <source>
        <dbReference type="ARBA" id="ARBA00022475"/>
    </source>
</evidence>
<evidence type="ECO:0000256" key="4">
    <source>
        <dbReference type="ARBA" id="ARBA00022989"/>
    </source>
</evidence>
<dbReference type="Pfam" id="PF02472">
    <property type="entry name" value="ExbD"/>
    <property type="match status" value="1"/>
</dbReference>
<keyword evidence="6" id="KW-0175">Coiled coil</keyword>
<dbReference type="EMBL" id="AMCI01000207">
    <property type="protein sequence ID" value="EJX10337.1"/>
    <property type="molecule type" value="Genomic_DNA"/>
</dbReference>
<name>J9GPY0_9ZZZZ</name>
<keyword evidence="3 7" id="KW-0812">Transmembrane</keyword>
<evidence type="ECO:0000256" key="5">
    <source>
        <dbReference type="ARBA" id="ARBA00023136"/>
    </source>
</evidence>
<dbReference type="AlphaFoldDB" id="J9GPY0"/>
<proteinExistence type="predicted"/>
<dbReference type="PANTHER" id="PTHR30558">
    <property type="entry name" value="EXBD MEMBRANE COMPONENT OF PMF-DRIVEN MACROMOLECULE IMPORT SYSTEM"/>
    <property type="match status" value="1"/>
</dbReference>
<dbReference type="InterPro" id="IPR003400">
    <property type="entry name" value="ExbD"/>
</dbReference>
<feature type="coiled-coil region" evidence="6">
    <location>
        <begin position="102"/>
        <end position="129"/>
    </location>
</feature>
<evidence type="ECO:0000256" key="7">
    <source>
        <dbReference type="SAM" id="Phobius"/>
    </source>
</evidence>
<keyword evidence="2" id="KW-1003">Cell membrane</keyword>
<reference evidence="8" key="1">
    <citation type="journal article" date="2012" name="PLoS ONE">
        <title>Gene sets for utilization of primary and secondary nutrition supplies in the distal gut of endangered iberian lynx.</title>
        <authorList>
            <person name="Alcaide M."/>
            <person name="Messina E."/>
            <person name="Richter M."/>
            <person name="Bargiela R."/>
            <person name="Peplies J."/>
            <person name="Huws S.A."/>
            <person name="Newbold C.J."/>
            <person name="Golyshin P.N."/>
            <person name="Simon M.A."/>
            <person name="Lopez G."/>
            <person name="Yakimov M.M."/>
            <person name="Ferrer M."/>
        </authorList>
    </citation>
    <scope>NUCLEOTIDE SEQUENCE</scope>
</reference>
<evidence type="ECO:0000256" key="6">
    <source>
        <dbReference type="SAM" id="Coils"/>
    </source>
</evidence>